<dbReference type="InterPro" id="IPR050109">
    <property type="entry name" value="HTH-type_TetR-like_transc_reg"/>
</dbReference>
<dbReference type="InterPro" id="IPR001647">
    <property type="entry name" value="HTH_TetR"/>
</dbReference>
<evidence type="ECO:0000256" key="1">
    <source>
        <dbReference type="ARBA" id="ARBA00022491"/>
    </source>
</evidence>
<feature type="domain" description="HTH tetR-type" evidence="6">
    <location>
        <begin position="66"/>
        <end position="126"/>
    </location>
</feature>
<evidence type="ECO:0000259" key="6">
    <source>
        <dbReference type="PROSITE" id="PS50977"/>
    </source>
</evidence>
<keyword evidence="2" id="KW-0805">Transcription regulation</keyword>
<comment type="caution">
    <text evidence="7">The sequence shown here is derived from an EMBL/GenBank/DDBJ whole genome shotgun (WGS) entry which is preliminary data.</text>
</comment>
<organism evidence="7 8">
    <name type="scientific">Metabacillus niabensis</name>
    <dbReference type="NCBI Taxonomy" id="324854"/>
    <lineage>
        <taxon>Bacteria</taxon>
        <taxon>Bacillati</taxon>
        <taxon>Bacillota</taxon>
        <taxon>Bacilli</taxon>
        <taxon>Bacillales</taxon>
        <taxon>Bacillaceae</taxon>
        <taxon>Metabacillus</taxon>
    </lineage>
</organism>
<dbReference type="PANTHER" id="PTHR30055">
    <property type="entry name" value="HTH-TYPE TRANSCRIPTIONAL REGULATOR RUTR"/>
    <property type="match status" value="1"/>
</dbReference>
<dbReference type="PANTHER" id="PTHR30055:SF234">
    <property type="entry name" value="HTH-TYPE TRANSCRIPTIONAL REGULATOR BETI"/>
    <property type="match status" value="1"/>
</dbReference>
<dbReference type="SUPFAM" id="SSF48498">
    <property type="entry name" value="Tetracyclin repressor-like, C-terminal domain"/>
    <property type="match status" value="1"/>
</dbReference>
<dbReference type="Proteomes" id="UP001232245">
    <property type="component" value="Unassembled WGS sequence"/>
</dbReference>
<dbReference type="RefSeq" id="WP_174881768.1">
    <property type="nucleotide sequence ID" value="NZ_CADEPK010000426.1"/>
</dbReference>
<accession>A0ABT9Z0X8</accession>
<evidence type="ECO:0000313" key="8">
    <source>
        <dbReference type="Proteomes" id="UP001232245"/>
    </source>
</evidence>
<dbReference type="InterPro" id="IPR039538">
    <property type="entry name" value="BetI_C"/>
</dbReference>
<keyword evidence="1" id="KW-0678">Repressor</keyword>
<dbReference type="InterPro" id="IPR036271">
    <property type="entry name" value="Tet_transcr_reg_TetR-rel_C_sf"/>
</dbReference>
<evidence type="ECO:0000256" key="3">
    <source>
        <dbReference type="ARBA" id="ARBA00023125"/>
    </source>
</evidence>
<evidence type="ECO:0000313" key="7">
    <source>
        <dbReference type="EMBL" id="MDQ0225857.1"/>
    </source>
</evidence>
<dbReference type="PROSITE" id="PS50977">
    <property type="entry name" value="HTH_TETR_2"/>
    <property type="match status" value="2"/>
</dbReference>
<dbReference type="Gene3D" id="1.10.10.60">
    <property type="entry name" value="Homeodomain-like"/>
    <property type="match status" value="1"/>
</dbReference>
<keyword evidence="4" id="KW-0804">Transcription</keyword>
<dbReference type="PRINTS" id="PR00455">
    <property type="entry name" value="HTHTETR"/>
</dbReference>
<dbReference type="SUPFAM" id="SSF46689">
    <property type="entry name" value="Homeodomain-like"/>
    <property type="match status" value="2"/>
</dbReference>
<evidence type="ECO:0000256" key="5">
    <source>
        <dbReference type="PROSITE-ProRule" id="PRU00335"/>
    </source>
</evidence>
<name>A0ABT9Z0X8_9BACI</name>
<gene>
    <name evidence="7" type="ORF">J2S02_002201</name>
</gene>
<reference evidence="7 8" key="1">
    <citation type="submission" date="2023-07" db="EMBL/GenBank/DDBJ databases">
        <title>Genomic Encyclopedia of Type Strains, Phase IV (KMG-IV): sequencing the most valuable type-strain genomes for metagenomic binning, comparative biology and taxonomic classification.</title>
        <authorList>
            <person name="Goeker M."/>
        </authorList>
    </citation>
    <scope>NUCLEOTIDE SEQUENCE [LARGE SCALE GENOMIC DNA]</scope>
    <source>
        <strain evidence="7 8">DSM 17723</strain>
    </source>
</reference>
<dbReference type="Gene3D" id="1.10.357.10">
    <property type="entry name" value="Tetracycline Repressor, domain 2"/>
    <property type="match status" value="2"/>
</dbReference>
<dbReference type="EMBL" id="JAUSTZ010000003">
    <property type="protein sequence ID" value="MDQ0225857.1"/>
    <property type="molecule type" value="Genomic_DNA"/>
</dbReference>
<feature type="DNA-binding region" description="H-T-H motif" evidence="5">
    <location>
        <begin position="89"/>
        <end position="108"/>
    </location>
</feature>
<feature type="DNA-binding region" description="H-T-H motif" evidence="5">
    <location>
        <begin position="24"/>
        <end position="43"/>
    </location>
</feature>
<feature type="domain" description="HTH tetR-type" evidence="6">
    <location>
        <begin position="1"/>
        <end position="61"/>
    </location>
</feature>
<keyword evidence="8" id="KW-1185">Reference proteome</keyword>
<dbReference type="Pfam" id="PF00440">
    <property type="entry name" value="TetR_N"/>
    <property type="match status" value="2"/>
</dbReference>
<sequence>MKTTPRIMEAARELASSHAYDKITFADIAKKAQVHWTTVRRAFGSKEKMRQQLLEFQSEINGPVSSDTKTKILESAERVFAKYGYDGATLDQVSLDAGMTKGAVYWHFTSKSDLFLALTEKRLKELLAELTVETSTILKSSSPQETLREVLKAQFASCEQENNDKPLLLFEFISKRREPEMREKLDTTFSALLAGTSHVLENYQEKGLVSNQVDSESLSVTFHALMNGIVLMWLLSPKSVPLSALADDVSKVIWEGFRPRN</sequence>
<evidence type="ECO:0000256" key="4">
    <source>
        <dbReference type="ARBA" id="ARBA00023163"/>
    </source>
</evidence>
<evidence type="ECO:0000256" key="2">
    <source>
        <dbReference type="ARBA" id="ARBA00023015"/>
    </source>
</evidence>
<proteinExistence type="predicted"/>
<dbReference type="Pfam" id="PF13977">
    <property type="entry name" value="TetR_C_6"/>
    <property type="match status" value="1"/>
</dbReference>
<keyword evidence="3 5" id="KW-0238">DNA-binding</keyword>
<dbReference type="InterPro" id="IPR009057">
    <property type="entry name" value="Homeodomain-like_sf"/>
</dbReference>
<protein>
    <submittedName>
        <fullName evidence="7">TetR/AcrR family acrAB operon transcriptional repressor</fullName>
    </submittedName>
</protein>